<reference evidence="2 3" key="1">
    <citation type="submission" date="2024-09" db="EMBL/GenBank/DDBJ databases">
        <title>Chromosome-scale assembly of Riccia sorocarpa.</title>
        <authorList>
            <person name="Paukszto L."/>
        </authorList>
    </citation>
    <scope>NUCLEOTIDE SEQUENCE [LARGE SCALE GENOMIC DNA]</scope>
    <source>
        <strain evidence="2">LP-2024</strain>
        <tissue evidence="2">Aerial parts of the thallus</tissue>
    </source>
</reference>
<feature type="compositionally biased region" description="Acidic residues" evidence="1">
    <location>
        <begin position="161"/>
        <end position="170"/>
    </location>
</feature>
<comment type="caution">
    <text evidence="2">The sequence shown here is derived from an EMBL/GenBank/DDBJ whole genome shotgun (WGS) entry which is preliminary data.</text>
</comment>
<proteinExistence type="predicted"/>
<gene>
    <name evidence="2" type="ORF">R1sor_013618</name>
</gene>
<name>A0ABD3HAX7_9MARC</name>
<dbReference type="Proteomes" id="UP001633002">
    <property type="component" value="Unassembled WGS sequence"/>
</dbReference>
<feature type="region of interest" description="Disordered" evidence="1">
    <location>
        <begin position="55"/>
        <end position="237"/>
    </location>
</feature>
<evidence type="ECO:0000313" key="2">
    <source>
        <dbReference type="EMBL" id="KAL3687309.1"/>
    </source>
</evidence>
<evidence type="ECO:0000256" key="1">
    <source>
        <dbReference type="SAM" id="MobiDB-lite"/>
    </source>
</evidence>
<protein>
    <submittedName>
        <fullName evidence="2">Uncharacterized protein</fullName>
    </submittedName>
</protein>
<feature type="compositionally biased region" description="Polar residues" evidence="1">
    <location>
        <begin position="1"/>
        <end position="12"/>
    </location>
</feature>
<feature type="compositionally biased region" description="Basic and acidic residues" evidence="1">
    <location>
        <begin position="176"/>
        <end position="186"/>
    </location>
</feature>
<feature type="region of interest" description="Disordered" evidence="1">
    <location>
        <begin position="1"/>
        <end position="35"/>
    </location>
</feature>
<evidence type="ECO:0000313" key="3">
    <source>
        <dbReference type="Proteomes" id="UP001633002"/>
    </source>
</evidence>
<feature type="compositionally biased region" description="Polar residues" evidence="1">
    <location>
        <begin position="21"/>
        <end position="35"/>
    </location>
</feature>
<accession>A0ABD3HAX7</accession>
<sequence>MSANLTTVNATISPPGMTARAATNSLQPTQTRGANNLRVNQENFPTFQQASLRWVAQQKSNAGLREPQAKDKGHDPRQPSSSADANREKVAGSVNLQKQTARKLKEAQRQIEKEEMQKLKEEARAHQKEQGDDDFQPVRGRGSSKAEQAETKTKNQFQVLEEMEEEEEQNSLDPETVDKQQEDLHLGRMQSIAEGEEVRGVKPTTEKQPNLLQSGGDLSSHPTDDEMLSEAQTKKRN</sequence>
<organism evidence="2 3">
    <name type="scientific">Riccia sorocarpa</name>
    <dbReference type="NCBI Taxonomy" id="122646"/>
    <lineage>
        <taxon>Eukaryota</taxon>
        <taxon>Viridiplantae</taxon>
        <taxon>Streptophyta</taxon>
        <taxon>Embryophyta</taxon>
        <taxon>Marchantiophyta</taxon>
        <taxon>Marchantiopsida</taxon>
        <taxon>Marchantiidae</taxon>
        <taxon>Marchantiales</taxon>
        <taxon>Ricciaceae</taxon>
        <taxon>Riccia</taxon>
    </lineage>
</organism>
<feature type="compositionally biased region" description="Basic and acidic residues" evidence="1">
    <location>
        <begin position="67"/>
        <end position="77"/>
    </location>
</feature>
<feature type="compositionally biased region" description="Polar residues" evidence="1">
    <location>
        <begin position="206"/>
        <end position="221"/>
    </location>
</feature>
<feature type="compositionally biased region" description="Basic and acidic residues" evidence="1">
    <location>
        <begin position="103"/>
        <end position="130"/>
    </location>
</feature>
<dbReference type="EMBL" id="JBJQOH010000004">
    <property type="protein sequence ID" value="KAL3687309.1"/>
    <property type="molecule type" value="Genomic_DNA"/>
</dbReference>
<dbReference type="AlphaFoldDB" id="A0ABD3HAX7"/>
<keyword evidence="3" id="KW-1185">Reference proteome</keyword>